<feature type="transmembrane region" description="Helical" evidence="1">
    <location>
        <begin position="207"/>
        <end position="234"/>
    </location>
</feature>
<dbReference type="Pfam" id="PF13398">
    <property type="entry name" value="Peptidase_M50B"/>
    <property type="match status" value="1"/>
</dbReference>
<feature type="transmembrane region" description="Helical" evidence="1">
    <location>
        <begin position="120"/>
        <end position="139"/>
    </location>
</feature>
<protein>
    <recommendedName>
        <fullName evidence="4">Integral membrane protein</fullName>
    </recommendedName>
</protein>
<dbReference type="Proteomes" id="UP001236806">
    <property type="component" value="Unassembled WGS sequence"/>
</dbReference>
<dbReference type="InterPro" id="IPR049500">
    <property type="entry name" value="Peptidase_M50B-like"/>
</dbReference>
<proteinExistence type="predicted"/>
<evidence type="ECO:0000313" key="3">
    <source>
        <dbReference type="Proteomes" id="UP001236806"/>
    </source>
</evidence>
<evidence type="ECO:0000313" key="2">
    <source>
        <dbReference type="EMBL" id="MDQ0672817.1"/>
    </source>
</evidence>
<name>A0ABU0PGL0_9MICC</name>
<reference evidence="2 3" key="1">
    <citation type="submission" date="2023-07" db="EMBL/GenBank/DDBJ databases">
        <title>Comparative genomics of wheat-associated soil bacteria to identify genetic determinants of phenazine resistance.</title>
        <authorList>
            <person name="Mouncey N."/>
        </authorList>
    </citation>
    <scope>NUCLEOTIDE SEQUENCE [LARGE SCALE GENOMIC DNA]</scope>
    <source>
        <strain evidence="2 3">W1I3</strain>
    </source>
</reference>
<evidence type="ECO:0000256" key="1">
    <source>
        <dbReference type="SAM" id="Phobius"/>
    </source>
</evidence>
<gene>
    <name evidence="2" type="ORF">QFZ36_000378</name>
</gene>
<comment type="caution">
    <text evidence="2">The sequence shown here is derived from an EMBL/GenBank/DDBJ whole genome shotgun (WGS) entry which is preliminary data.</text>
</comment>
<evidence type="ECO:0008006" key="4">
    <source>
        <dbReference type="Google" id="ProtNLM"/>
    </source>
</evidence>
<feature type="transmembrane region" description="Helical" evidence="1">
    <location>
        <begin position="20"/>
        <end position="40"/>
    </location>
</feature>
<accession>A0ABU0PGL0</accession>
<organism evidence="2 3">
    <name type="scientific">Pseudarthrobacter siccitolerans</name>
    <dbReference type="NCBI Taxonomy" id="861266"/>
    <lineage>
        <taxon>Bacteria</taxon>
        <taxon>Bacillati</taxon>
        <taxon>Actinomycetota</taxon>
        <taxon>Actinomycetes</taxon>
        <taxon>Micrococcales</taxon>
        <taxon>Micrococcaceae</taxon>
        <taxon>Pseudarthrobacter</taxon>
    </lineage>
</organism>
<dbReference type="RefSeq" id="WP_306633483.1">
    <property type="nucleotide sequence ID" value="NZ_JAUSXB010000001.1"/>
</dbReference>
<keyword evidence="1" id="KW-0812">Transmembrane</keyword>
<keyword evidence="3" id="KW-1185">Reference proteome</keyword>
<feature type="transmembrane region" description="Helical" evidence="1">
    <location>
        <begin position="146"/>
        <end position="164"/>
    </location>
</feature>
<feature type="transmembrane region" description="Helical" evidence="1">
    <location>
        <begin position="93"/>
        <end position="114"/>
    </location>
</feature>
<keyword evidence="1" id="KW-0472">Membrane</keyword>
<dbReference type="EMBL" id="JAUSXB010000001">
    <property type="protein sequence ID" value="MDQ0672817.1"/>
    <property type="molecule type" value="Genomic_DNA"/>
</dbReference>
<sequence>MSLPADHWTTFINAFGRTDIPAITATELLLVVSIATALSIPRRSWRYVGLLATATHELGHAFAAVTSGQRLSGIRLRFDHSGTTTTFSRSKLATVWSCFWGYPVPAMVGTAFVWCGFNGWGPAAIAASAVALAATLVFLRNAAGFLITIGAMLGCVALIFLVPAGFAGHTAVMLGLVLLVGAVRDLIKLTHVHLRRRDRLATSDAYLLFRATAVPSGIWILLFTVLVAGSWLVAWQPISTILR</sequence>
<keyword evidence="1" id="KW-1133">Transmembrane helix</keyword>